<evidence type="ECO:0000313" key="7">
    <source>
        <dbReference type="Proteomes" id="UP000070467"/>
    </source>
</evidence>
<dbReference type="PANTHER" id="PTHR21600:SF35">
    <property type="entry name" value="PSEUDOURIDINE SYNTHASE"/>
    <property type="match status" value="1"/>
</dbReference>
<comment type="catalytic activity">
    <reaction evidence="1">
        <text>a uridine in RNA = a pseudouridine in RNA</text>
        <dbReference type="Rhea" id="RHEA:48348"/>
        <dbReference type="Rhea" id="RHEA-COMP:12068"/>
        <dbReference type="Rhea" id="RHEA-COMP:12069"/>
        <dbReference type="ChEBI" id="CHEBI:65314"/>
        <dbReference type="ChEBI" id="CHEBI:65315"/>
    </reaction>
</comment>
<dbReference type="InterPro" id="IPR020103">
    <property type="entry name" value="PsdUridine_synth_cat_dom_sf"/>
</dbReference>
<dbReference type="InterPro" id="IPR006224">
    <property type="entry name" value="PsdUridine_synth_RluA-like_CS"/>
</dbReference>
<dbReference type="SUPFAM" id="SSF55120">
    <property type="entry name" value="Pseudouridine synthase"/>
    <property type="match status" value="1"/>
</dbReference>
<organism evidence="6 7">
    <name type="scientific">Gemelliphila asaccharolytica</name>
    <dbReference type="NCBI Taxonomy" id="502393"/>
    <lineage>
        <taxon>Bacteria</taxon>
        <taxon>Bacillati</taxon>
        <taxon>Bacillota</taxon>
        <taxon>Bacilli</taxon>
        <taxon>Bacillales</taxon>
        <taxon>Gemellaceae</taxon>
        <taxon>Gemelliphila</taxon>
    </lineage>
</organism>
<feature type="domain" description="Pseudouridine synthase RsuA/RluA-like" evidence="5">
    <location>
        <begin position="88"/>
        <end position="236"/>
    </location>
</feature>
<dbReference type="Proteomes" id="UP000070467">
    <property type="component" value="Unassembled WGS sequence"/>
</dbReference>
<comment type="caution">
    <text evidence="6">The sequence shown here is derived from an EMBL/GenBank/DDBJ whole genome shotgun (WGS) entry which is preliminary data.</text>
</comment>
<dbReference type="Gene3D" id="3.30.2350.10">
    <property type="entry name" value="Pseudouridine synthase"/>
    <property type="match status" value="1"/>
</dbReference>
<keyword evidence="7" id="KW-1185">Reference proteome</keyword>
<dbReference type="PANTHER" id="PTHR21600">
    <property type="entry name" value="MITOCHONDRIAL RNA PSEUDOURIDINE SYNTHASE"/>
    <property type="match status" value="1"/>
</dbReference>
<protein>
    <recommendedName>
        <fullName evidence="2">RNA pseudouridylate synthase</fullName>
    </recommendedName>
    <alternativeName>
        <fullName evidence="3">RNA-uridine isomerase</fullName>
    </alternativeName>
</protein>
<dbReference type="CDD" id="cd02869">
    <property type="entry name" value="PseudoU_synth_RluA_like"/>
    <property type="match status" value="1"/>
</dbReference>
<evidence type="ECO:0000256" key="1">
    <source>
        <dbReference type="ARBA" id="ARBA00000073"/>
    </source>
</evidence>
<dbReference type="PROSITE" id="PS50889">
    <property type="entry name" value="S4"/>
    <property type="match status" value="1"/>
</dbReference>
<gene>
    <name evidence="6" type="ORF">HMPREF1871_00168</name>
</gene>
<accession>A0ABR5TN77</accession>
<sequence length="294" mass="34502">MSNLEFEYVANCNQKLRDFLLEKGISRKTLTKIKFENTGFIKVNGKEENVRYFLKKSDRVKIALPREYFKPHIRYFYDDINIIYEDKYFLVVNKPPYIATIPSRDENEKSLLEEINGYFLNKKYSTIPHVVTRLDKNTSGLVIIAKHRHIHSLFSKIAIDKYYLALAAKKAPTKKIIEAKIARKKDSIIEREVSPVGKYAKTSLERIKYYEDKDFSLVKLKLYTGRTHQIRVHLSHIGHNILGDELYGGDLKLIKRQALHCYNLIFPHPINKEILNIKIDIPKDMKKITKYAPK</sequence>
<evidence type="ECO:0000256" key="2">
    <source>
        <dbReference type="ARBA" id="ARBA00031870"/>
    </source>
</evidence>
<reference evidence="6 7" key="1">
    <citation type="submission" date="2016-01" db="EMBL/GenBank/DDBJ databases">
        <authorList>
            <person name="Mitreva M."/>
            <person name="Pepin K.H."/>
            <person name="Mihindukulasuriya K.A."/>
            <person name="Fulton R."/>
            <person name="Fronick C."/>
            <person name="O'Laughlin M."/>
            <person name="Miner T."/>
            <person name="Herter B."/>
            <person name="Rosa B.A."/>
            <person name="Cordes M."/>
            <person name="Tomlinson C."/>
            <person name="Wollam A."/>
            <person name="Palsikar V.B."/>
            <person name="Mardis E.R."/>
            <person name="Wilson R.K."/>
        </authorList>
    </citation>
    <scope>NUCLEOTIDE SEQUENCE [LARGE SCALE GENOMIC DNA]</scope>
    <source>
        <strain evidence="6 7">KA00071</strain>
    </source>
</reference>
<dbReference type="PROSITE" id="PS01129">
    <property type="entry name" value="PSI_RLU"/>
    <property type="match status" value="1"/>
</dbReference>
<name>A0ABR5TN77_9BACL</name>
<dbReference type="EMBL" id="LSDB01000004">
    <property type="protein sequence ID" value="KXB58855.1"/>
    <property type="molecule type" value="Genomic_DNA"/>
</dbReference>
<dbReference type="RefSeq" id="WP_066128691.1">
    <property type="nucleotide sequence ID" value="NZ_KQ959857.1"/>
</dbReference>
<evidence type="ECO:0000256" key="3">
    <source>
        <dbReference type="ARBA" id="ARBA00033164"/>
    </source>
</evidence>
<keyword evidence="4" id="KW-0694">RNA-binding</keyword>
<dbReference type="InterPro" id="IPR050188">
    <property type="entry name" value="RluA_PseudoU_synthase"/>
</dbReference>
<proteinExistence type="predicted"/>
<dbReference type="InterPro" id="IPR006145">
    <property type="entry name" value="PsdUridine_synth_RsuA/RluA"/>
</dbReference>
<evidence type="ECO:0000313" key="6">
    <source>
        <dbReference type="EMBL" id="KXB58855.1"/>
    </source>
</evidence>
<dbReference type="Pfam" id="PF00849">
    <property type="entry name" value="PseudoU_synth_2"/>
    <property type="match status" value="1"/>
</dbReference>
<evidence type="ECO:0000256" key="4">
    <source>
        <dbReference type="PROSITE-ProRule" id="PRU00182"/>
    </source>
</evidence>
<evidence type="ECO:0000259" key="5">
    <source>
        <dbReference type="Pfam" id="PF00849"/>
    </source>
</evidence>